<organism evidence="1 2">
    <name type="scientific">Rhabditophanes sp. KR3021</name>
    <dbReference type="NCBI Taxonomy" id="114890"/>
    <lineage>
        <taxon>Eukaryota</taxon>
        <taxon>Metazoa</taxon>
        <taxon>Ecdysozoa</taxon>
        <taxon>Nematoda</taxon>
        <taxon>Chromadorea</taxon>
        <taxon>Rhabditida</taxon>
        <taxon>Tylenchina</taxon>
        <taxon>Panagrolaimomorpha</taxon>
        <taxon>Strongyloidoidea</taxon>
        <taxon>Alloionematidae</taxon>
        <taxon>Rhabditophanes</taxon>
    </lineage>
</organism>
<dbReference type="WBParaSite" id="RSKR_0000530200.1">
    <property type="protein sequence ID" value="RSKR_0000530200.1"/>
    <property type="gene ID" value="RSKR_0000530200"/>
</dbReference>
<dbReference type="Proteomes" id="UP000095286">
    <property type="component" value="Unplaced"/>
</dbReference>
<accession>A0AC35TXL0</accession>
<evidence type="ECO:0000313" key="1">
    <source>
        <dbReference type="Proteomes" id="UP000095286"/>
    </source>
</evidence>
<name>A0AC35TXL0_9BILA</name>
<evidence type="ECO:0000313" key="2">
    <source>
        <dbReference type="WBParaSite" id="RSKR_0000530200.1"/>
    </source>
</evidence>
<protein>
    <submittedName>
        <fullName evidence="2">Protein kinase domain-containing protein</fullName>
    </submittedName>
</protein>
<proteinExistence type="predicted"/>
<reference evidence="2" key="1">
    <citation type="submission" date="2016-11" db="UniProtKB">
        <authorList>
            <consortium name="WormBaseParasite"/>
        </authorList>
    </citation>
    <scope>IDENTIFICATION</scope>
    <source>
        <strain evidence="2">KR3021</strain>
    </source>
</reference>
<sequence length="103" mass="12093">MRGNIKSLSCVSFEFVERKYVLYTEKAFFEIAANHPFLVELHSYFQTESRLFFVIEFVPGGDMITCMTRVHRLPEEHALFYSAEIILALHYLHSQRIIYGGLK</sequence>